<dbReference type="InterPro" id="IPR001464">
    <property type="entry name" value="Annexin"/>
</dbReference>
<dbReference type="PROSITE" id="PS51897">
    <property type="entry name" value="ANNEXIN_2"/>
    <property type="match status" value="6"/>
</dbReference>
<dbReference type="PRINTS" id="PR00196">
    <property type="entry name" value="ANNEXIN"/>
</dbReference>
<reference evidence="6 7" key="1">
    <citation type="journal article" date="2024" name="Science">
        <title>Giant polyketide synthase enzymes in the biosynthesis of giant marine polyether toxins.</title>
        <authorList>
            <person name="Fallon T.R."/>
            <person name="Shende V.V."/>
            <person name="Wierzbicki I.H."/>
            <person name="Pendleton A.L."/>
            <person name="Watervoot N.F."/>
            <person name="Auber R.P."/>
            <person name="Gonzalez D.J."/>
            <person name="Wisecaver J.H."/>
            <person name="Moore B.S."/>
        </authorList>
    </citation>
    <scope>NUCLEOTIDE SEQUENCE [LARGE SCALE GENOMIC DNA]</scope>
    <source>
        <strain evidence="6 7">12B1</strain>
    </source>
</reference>
<dbReference type="GO" id="GO:0001786">
    <property type="term" value="F:phosphatidylserine binding"/>
    <property type="evidence" value="ECO:0007669"/>
    <property type="project" value="TreeGrafter"/>
</dbReference>
<protein>
    <recommendedName>
        <fullName evidence="4">Annexin</fullName>
    </recommendedName>
</protein>
<comment type="caution">
    <text evidence="6">The sequence shown here is derived from an EMBL/GenBank/DDBJ whole genome shotgun (WGS) entry which is preliminary data.</text>
</comment>
<dbReference type="GO" id="GO:0005509">
    <property type="term" value="F:calcium ion binding"/>
    <property type="evidence" value="ECO:0007669"/>
    <property type="project" value="InterPro"/>
</dbReference>
<evidence type="ECO:0000256" key="4">
    <source>
        <dbReference type="RuleBase" id="RU003540"/>
    </source>
</evidence>
<evidence type="ECO:0000256" key="1">
    <source>
        <dbReference type="ARBA" id="ARBA00007831"/>
    </source>
</evidence>
<keyword evidence="4" id="KW-0111">Calcium/phospholipid-binding</keyword>
<dbReference type="GO" id="GO:0005737">
    <property type="term" value="C:cytoplasm"/>
    <property type="evidence" value="ECO:0007669"/>
    <property type="project" value="TreeGrafter"/>
</dbReference>
<dbReference type="PROSITE" id="PS00223">
    <property type="entry name" value="ANNEXIN_1"/>
    <property type="match status" value="1"/>
</dbReference>
<dbReference type="PANTHER" id="PTHR10502:SF102">
    <property type="entry name" value="ANNEXIN B11"/>
    <property type="match status" value="1"/>
</dbReference>
<name>A0AB34KEK0_PRYPA</name>
<dbReference type="EMBL" id="JBGBPQ010000001">
    <property type="protein sequence ID" value="KAL1530905.1"/>
    <property type="molecule type" value="Genomic_DNA"/>
</dbReference>
<dbReference type="InterPro" id="IPR037104">
    <property type="entry name" value="Annexin_sf"/>
</dbReference>
<feature type="region of interest" description="Disordered" evidence="5">
    <location>
        <begin position="758"/>
        <end position="913"/>
    </location>
</feature>
<evidence type="ECO:0000256" key="5">
    <source>
        <dbReference type="SAM" id="MobiDB-lite"/>
    </source>
</evidence>
<dbReference type="GO" id="GO:0005886">
    <property type="term" value="C:plasma membrane"/>
    <property type="evidence" value="ECO:0007669"/>
    <property type="project" value="TreeGrafter"/>
</dbReference>
<proteinExistence type="inferred from homology"/>
<dbReference type="Proteomes" id="UP001515480">
    <property type="component" value="Unassembled WGS sequence"/>
</dbReference>
<keyword evidence="3 4" id="KW-0041">Annexin</keyword>
<comment type="similarity">
    <text evidence="1 4">Belongs to the annexin family.</text>
</comment>
<evidence type="ECO:0000256" key="2">
    <source>
        <dbReference type="ARBA" id="ARBA00022737"/>
    </source>
</evidence>
<feature type="compositionally biased region" description="Pro residues" evidence="5">
    <location>
        <begin position="893"/>
        <end position="907"/>
    </location>
</feature>
<dbReference type="SUPFAM" id="SSF47874">
    <property type="entry name" value="Annexin"/>
    <property type="match status" value="2"/>
</dbReference>
<dbReference type="SMART" id="SM00335">
    <property type="entry name" value="ANX"/>
    <property type="match status" value="8"/>
</dbReference>
<keyword evidence="7" id="KW-1185">Reference proteome</keyword>
<sequence length="957" mass="104053">MTLLHPLPVLVPPLSSRSLLRIIACLMCGQRGELTLCATPTSQLLVKESEKVLASGSTDVDFLTKACTRLQENNRRLKDFIATQDAEAAYEAMHGGFLGWGCNDNKLIACLCTRTKSQLRRTAKKFHENYQRDLRESLKKETSGYYGKLIKYALSESGAHFADMVDLACNKFNTSETTLIELIVTKTYAQIQEGKKVWEARNDKSLIDFLDKELTSSYDDLQDLLFKLIKGGKDEGDQVDEAKAVEQVARLHAECSKGMFGDFKEDVAIEIIGGNNLKQNQRVAELYELTHNKSLAKALERSKKPKFTKALCALLVPPEEFIAARLEAAMKGWGTSSEVLVRLLSGLDGATMAAVCAAYEKKYTTPLVSALTKELSGDFRRAACAWVKSLQDPSGGLEATTEQEVDTLGSQPDALRAMLQALLTEHSSLLTFLAELDAETIAEACRGWGTDDSRLIKTITSRSKQHLARVSQVYWKQHDQSLEKLIGKECGGWYGYLAKFIVLSEEQADARMLDLALDGFGNDKAALTEFLFARPPRRVRAAKAAWEAKNDASLVDRLASELSGDFEKLAMTMLKGRRLAADANDEAVDAALAKKHAERLHANKGNLDVAIEIFCNCSPVHNKAIAAAYELAYDRSLAKDIGKGFGGATKNALLALLQRPADWYAARLKASFKGWGANHKPICRIIGTMDKCEALELAEAYQRKYQKPLRIKIQQECRGRYKRLAIGWVTVKDALEAPNEDIAMSVDDVSIREDIELDDEDDAQDDEMPEAEESSMSSQGSGSPSPGGLINQAAPQVATSPQEHAQFATAQAVPSPPSPAGYPSQPGGYPSQPGGYPSQPGGYPSQPGGYPSQPGGYPSQPGGYPSQPGGYPSQPGGYPSQPSAYPGSSPSPYGAPSPYGVPSPPPQQGGMQQMSVTVPMGVSGGQNMHVQTPRGLMQVAVPQGLMPGMSFTMWVPM</sequence>
<feature type="compositionally biased region" description="Low complexity" evidence="5">
    <location>
        <begin position="774"/>
        <end position="788"/>
    </location>
</feature>
<keyword evidence="4" id="KW-0106">Calcium</keyword>
<dbReference type="GO" id="GO:0005544">
    <property type="term" value="F:calcium-dependent phospholipid binding"/>
    <property type="evidence" value="ECO:0007669"/>
    <property type="project" value="UniProtKB-KW"/>
</dbReference>
<accession>A0AB34KEK0</accession>
<dbReference type="PANTHER" id="PTHR10502">
    <property type="entry name" value="ANNEXIN"/>
    <property type="match status" value="1"/>
</dbReference>
<organism evidence="6 7">
    <name type="scientific">Prymnesium parvum</name>
    <name type="common">Toxic golden alga</name>
    <dbReference type="NCBI Taxonomy" id="97485"/>
    <lineage>
        <taxon>Eukaryota</taxon>
        <taxon>Haptista</taxon>
        <taxon>Haptophyta</taxon>
        <taxon>Prymnesiophyceae</taxon>
        <taxon>Prymnesiales</taxon>
        <taxon>Prymnesiaceae</taxon>
        <taxon>Prymnesium</taxon>
    </lineage>
</organism>
<dbReference type="Pfam" id="PF00191">
    <property type="entry name" value="Annexin"/>
    <property type="match status" value="7"/>
</dbReference>
<evidence type="ECO:0000313" key="6">
    <source>
        <dbReference type="EMBL" id="KAL1530905.1"/>
    </source>
</evidence>
<dbReference type="InterPro" id="IPR018502">
    <property type="entry name" value="Annexin_repeat"/>
</dbReference>
<dbReference type="Gene3D" id="1.10.220.10">
    <property type="entry name" value="Annexin"/>
    <property type="match status" value="8"/>
</dbReference>
<dbReference type="AlphaFoldDB" id="A0AB34KEK0"/>
<feature type="compositionally biased region" description="Acidic residues" evidence="5">
    <location>
        <begin position="758"/>
        <end position="773"/>
    </location>
</feature>
<evidence type="ECO:0000256" key="3">
    <source>
        <dbReference type="ARBA" id="ARBA00023216"/>
    </source>
</evidence>
<evidence type="ECO:0000313" key="7">
    <source>
        <dbReference type="Proteomes" id="UP001515480"/>
    </source>
</evidence>
<comment type="domain">
    <text evidence="4">A pair of annexin repeats may form one binding site for calcium and phospholipid.</text>
</comment>
<keyword evidence="2 4" id="KW-0677">Repeat</keyword>
<feature type="compositionally biased region" description="Polar residues" evidence="5">
    <location>
        <begin position="793"/>
        <end position="803"/>
    </location>
</feature>
<gene>
    <name evidence="6" type="ORF">AB1Y20_001796</name>
</gene>
<dbReference type="InterPro" id="IPR018252">
    <property type="entry name" value="Annexin_repeat_CS"/>
</dbReference>
<feature type="compositionally biased region" description="Low complexity" evidence="5">
    <location>
        <begin position="821"/>
        <end position="892"/>
    </location>
</feature>